<dbReference type="GO" id="GO:0016787">
    <property type="term" value="F:hydrolase activity"/>
    <property type="evidence" value="ECO:0007669"/>
    <property type="project" value="UniProtKB-KW"/>
</dbReference>
<name>A0A6N9YS48_9ACTN</name>
<gene>
    <name evidence="6" type="ORF">G1H11_21110</name>
</gene>
<dbReference type="EMBL" id="JAAGOB010000014">
    <property type="protein sequence ID" value="NED97802.1"/>
    <property type="molecule type" value="Genomic_DNA"/>
</dbReference>
<keyword evidence="7" id="KW-1185">Reference proteome</keyword>
<organism evidence="6 7">
    <name type="scientific">Phytoactinopolyspora alkaliphila</name>
    <dbReference type="NCBI Taxonomy" id="1783498"/>
    <lineage>
        <taxon>Bacteria</taxon>
        <taxon>Bacillati</taxon>
        <taxon>Actinomycetota</taxon>
        <taxon>Actinomycetes</taxon>
        <taxon>Jiangellales</taxon>
        <taxon>Jiangellaceae</taxon>
        <taxon>Phytoactinopolyspora</taxon>
    </lineage>
</organism>
<protein>
    <submittedName>
        <fullName evidence="6">DUF86 domain-containing protein</fullName>
    </submittedName>
</protein>
<evidence type="ECO:0000256" key="5">
    <source>
        <dbReference type="ARBA" id="ARBA00022801"/>
    </source>
</evidence>
<dbReference type="PANTHER" id="PTHR34139:SF1">
    <property type="entry name" value="RNASE MJ1380-RELATED"/>
    <property type="match status" value="1"/>
</dbReference>
<evidence type="ECO:0000313" key="6">
    <source>
        <dbReference type="EMBL" id="NED97802.1"/>
    </source>
</evidence>
<dbReference type="GO" id="GO:0000166">
    <property type="term" value="F:nucleotide binding"/>
    <property type="evidence" value="ECO:0007669"/>
    <property type="project" value="UniProtKB-KW"/>
</dbReference>
<keyword evidence="2" id="KW-1277">Toxin-antitoxin system</keyword>
<dbReference type="AlphaFoldDB" id="A0A6N9YS48"/>
<keyword evidence="4" id="KW-0547">Nucleotide-binding</keyword>
<proteinExistence type="predicted"/>
<evidence type="ECO:0000256" key="3">
    <source>
        <dbReference type="ARBA" id="ARBA00022722"/>
    </source>
</evidence>
<comment type="caution">
    <text evidence="6">The sequence shown here is derived from an EMBL/GenBank/DDBJ whole genome shotgun (WGS) entry which is preliminary data.</text>
</comment>
<dbReference type="Proteomes" id="UP000469185">
    <property type="component" value="Unassembled WGS sequence"/>
</dbReference>
<keyword evidence="1" id="KW-0597">Phosphoprotein</keyword>
<dbReference type="Pfam" id="PF01934">
    <property type="entry name" value="HepT-like"/>
    <property type="match status" value="1"/>
</dbReference>
<keyword evidence="5" id="KW-0378">Hydrolase</keyword>
<dbReference type="GO" id="GO:0004540">
    <property type="term" value="F:RNA nuclease activity"/>
    <property type="evidence" value="ECO:0007669"/>
    <property type="project" value="InterPro"/>
</dbReference>
<dbReference type="InterPro" id="IPR051813">
    <property type="entry name" value="HepT_RNase_toxin"/>
</dbReference>
<dbReference type="GO" id="GO:0110001">
    <property type="term" value="C:toxin-antitoxin complex"/>
    <property type="evidence" value="ECO:0007669"/>
    <property type="project" value="InterPro"/>
</dbReference>
<evidence type="ECO:0000256" key="2">
    <source>
        <dbReference type="ARBA" id="ARBA00022649"/>
    </source>
</evidence>
<sequence length="116" mass="13273">MTRRHQHRLDDITTAIHVIHQHLTRGELSDGLIFDAVRVRLIEIGEAVKALPSTLLEREPGIPWREVAAMRDRLAHHYFDTSHAILQATVQHDLPELDLAVRRLQAHIADDDDSNL</sequence>
<dbReference type="InterPro" id="IPR008201">
    <property type="entry name" value="HepT-like"/>
</dbReference>
<evidence type="ECO:0000256" key="4">
    <source>
        <dbReference type="ARBA" id="ARBA00022741"/>
    </source>
</evidence>
<keyword evidence="3" id="KW-0540">Nuclease</keyword>
<accession>A0A6N9YS48</accession>
<evidence type="ECO:0000256" key="1">
    <source>
        <dbReference type="ARBA" id="ARBA00022553"/>
    </source>
</evidence>
<reference evidence="6 7" key="1">
    <citation type="submission" date="2020-02" db="EMBL/GenBank/DDBJ databases">
        <authorList>
            <person name="Li X.-J."/>
            <person name="Feng X.-M."/>
        </authorList>
    </citation>
    <scope>NUCLEOTIDE SEQUENCE [LARGE SCALE GENOMIC DNA]</scope>
    <source>
        <strain evidence="6 7">CGMCC 4.7225</strain>
    </source>
</reference>
<evidence type="ECO:0000313" key="7">
    <source>
        <dbReference type="Proteomes" id="UP000469185"/>
    </source>
</evidence>
<dbReference type="RefSeq" id="WP_163820598.1">
    <property type="nucleotide sequence ID" value="NZ_JAAGOB010000014.1"/>
</dbReference>
<dbReference type="PANTHER" id="PTHR34139">
    <property type="entry name" value="UPF0331 PROTEIN MJ0127"/>
    <property type="match status" value="1"/>
</dbReference>